<name>A0A0F8X9N8_9ZZZZ</name>
<dbReference type="InterPro" id="IPR041854">
    <property type="entry name" value="BFD-like_2Fe2S-bd_dom_sf"/>
</dbReference>
<evidence type="ECO:0000313" key="1">
    <source>
        <dbReference type="EMBL" id="KKK65518.1"/>
    </source>
</evidence>
<dbReference type="AlphaFoldDB" id="A0A0F8X9N8"/>
<reference evidence="1" key="1">
    <citation type="journal article" date="2015" name="Nature">
        <title>Complex archaea that bridge the gap between prokaryotes and eukaryotes.</title>
        <authorList>
            <person name="Spang A."/>
            <person name="Saw J.H."/>
            <person name="Jorgensen S.L."/>
            <person name="Zaremba-Niedzwiedzka K."/>
            <person name="Martijn J."/>
            <person name="Lind A.E."/>
            <person name="van Eijk R."/>
            <person name="Schleper C."/>
            <person name="Guy L."/>
            <person name="Ettema T.J."/>
        </authorList>
    </citation>
    <scope>NUCLEOTIDE SEQUENCE</scope>
</reference>
<protein>
    <submittedName>
        <fullName evidence="1">Uncharacterized protein</fullName>
    </submittedName>
</protein>
<proteinExistence type="predicted"/>
<dbReference type="SUPFAM" id="SSF140731">
    <property type="entry name" value="PA2201 C-terminal domain-like"/>
    <property type="match status" value="1"/>
</dbReference>
<dbReference type="InterPro" id="IPR028983">
    <property type="entry name" value="PA2201-like_C"/>
</dbReference>
<gene>
    <name evidence="1" type="ORF">LCGC14_2973340</name>
</gene>
<dbReference type="EMBL" id="LAZR01060516">
    <property type="protein sequence ID" value="KKK65518.1"/>
    <property type="molecule type" value="Genomic_DNA"/>
</dbReference>
<organism evidence="1">
    <name type="scientific">marine sediment metagenome</name>
    <dbReference type="NCBI Taxonomy" id="412755"/>
    <lineage>
        <taxon>unclassified sequences</taxon>
        <taxon>metagenomes</taxon>
        <taxon>ecological metagenomes</taxon>
    </lineage>
</organism>
<comment type="caution">
    <text evidence="1">The sequence shown here is derived from an EMBL/GenBank/DDBJ whole genome shotgun (WGS) entry which is preliminary data.</text>
</comment>
<accession>A0A0F8X9N8</accession>
<sequence>MFTFSKPCLTRTEPLPTTQAGQWTEAGLAPKLWLAHHDPEDILLCECEMVPKSVVDEIIASIHEQNGRSDLNAIGLRSRIGKGACQGTFCGPRVTSYLYDQNQVHPDQCLHHLREFLAGRWKGQHPILWDRQLIQSELLEAMHCGFFGLELENQP</sequence>
<dbReference type="Gene3D" id="1.10.10.1100">
    <property type="entry name" value="BFD-like [2Fe-2S]-binding domain"/>
    <property type="match status" value="1"/>
</dbReference>